<comment type="similarity">
    <text evidence="1">Belongs to the acyl-CoA oxidase family.</text>
</comment>
<evidence type="ECO:0000313" key="6">
    <source>
        <dbReference type="Proteomes" id="UP000654471"/>
    </source>
</evidence>
<keyword evidence="2" id="KW-0560">Oxidoreductase</keyword>
<keyword evidence="6" id="KW-1185">Reference proteome</keyword>
<reference evidence="6" key="1">
    <citation type="journal article" date="2019" name="Int. J. Syst. Evol. Microbiol.">
        <title>The Global Catalogue of Microorganisms (GCM) 10K type strain sequencing project: providing services to taxonomists for standard genome sequencing and annotation.</title>
        <authorList>
            <consortium name="The Broad Institute Genomics Platform"/>
            <consortium name="The Broad Institute Genome Sequencing Center for Infectious Disease"/>
            <person name="Wu L."/>
            <person name="Ma J."/>
        </authorList>
    </citation>
    <scope>NUCLEOTIDE SEQUENCE [LARGE SCALE GENOMIC DNA]</scope>
    <source>
        <strain evidence="6">JCM 3399</strain>
    </source>
</reference>
<evidence type="ECO:0000259" key="4">
    <source>
        <dbReference type="Pfam" id="PF01756"/>
    </source>
</evidence>
<feature type="region of interest" description="Disordered" evidence="3">
    <location>
        <begin position="77"/>
        <end position="100"/>
    </location>
</feature>
<proteinExistence type="inferred from homology"/>
<dbReference type="Pfam" id="PF01756">
    <property type="entry name" value="ACOX"/>
    <property type="match status" value="1"/>
</dbReference>
<dbReference type="InterPro" id="IPR036250">
    <property type="entry name" value="AcylCo_DH-like_C"/>
</dbReference>
<comment type="caution">
    <text evidence="5">The sequence shown here is derived from an EMBL/GenBank/DDBJ whole genome shotgun (WGS) entry which is preliminary data.</text>
</comment>
<protein>
    <recommendedName>
        <fullName evidence="4">Acyl-CoA oxidase C-terminal domain-containing protein</fullName>
    </recommendedName>
</protein>
<name>A0ABQ2VA29_9ACTN</name>
<dbReference type="SUPFAM" id="SSF47203">
    <property type="entry name" value="Acyl-CoA dehydrogenase C-terminal domain-like"/>
    <property type="match status" value="2"/>
</dbReference>
<organism evidence="5 6">
    <name type="scientific">Streptomyces albospinus</name>
    <dbReference type="NCBI Taxonomy" id="285515"/>
    <lineage>
        <taxon>Bacteria</taxon>
        <taxon>Bacillati</taxon>
        <taxon>Actinomycetota</taxon>
        <taxon>Actinomycetes</taxon>
        <taxon>Kitasatosporales</taxon>
        <taxon>Streptomycetaceae</taxon>
        <taxon>Streptomyces</taxon>
    </lineage>
</organism>
<evidence type="ECO:0000256" key="2">
    <source>
        <dbReference type="ARBA" id="ARBA00023002"/>
    </source>
</evidence>
<dbReference type="PANTHER" id="PTHR10909">
    <property type="entry name" value="ELECTRON TRANSPORT OXIDOREDUCTASE"/>
    <property type="match status" value="1"/>
</dbReference>
<evidence type="ECO:0000313" key="5">
    <source>
        <dbReference type="EMBL" id="GGU73426.1"/>
    </source>
</evidence>
<evidence type="ECO:0000256" key="3">
    <source>
        <dbReference type="SAM" id="MobiDB-lite"/>
    </source>
</evidence>
<dbReference type="InterPro" id="IPR012258">
    <property type="entry name" value="Acyl-CoA_oxidase"/>
</dbReference>
<evidence type="ECO:0000256" key="1">
    <source>
        <dbReference type="ARBA" id="ARBA00006288"/>
    </source>
</evidence>
<feature type="domain" description="Acyl-CoA oxidase C-terminal" evidence="4">
    <location>
        <begin position="111"/>
        <end position="240"/>
    </location>
</feature>
<dbReference type="Proteomes" id="UP000654471">
    <property type="component" value="Unassembled WGS sequence"/>
</dbReference>
<dbReference type="Gene3D" id="1.20.140.10">
    <property type="entry name" value="Butyryl-CoA Dehydrogenase, subunit A, domain 3"/>
    <property type="match status" value="2"/>
</dbReference>
<accession>A0ABQ2VA29</accession>
<dbReference type="InterPro" id="IPR002655">
    <property type="entry name" value="Acyl-CoA_oxidase_C"/>
</dbReference>
<sequence length="260" mass="27739">MAFAPWASVDRRLAAFKALAVAGAAHVTGECQHRCGLAGYLAVNRLSAYHGFAHSFDSAGGDNRLILLDIGRALAEEHTEDTAPTPSTPPGHPDPDSPAWWPGLVGALERRLAGDLHTTLRTRRTPHLSQMALWNPVLEHTRQLGEIHTLRLAAQSVADTLAAVHDPTARGPLSTLAALYGTTQALRLAGPLQWTGLLGPTRAATLNDTADRQCERLMPHLTTLIEALGTPDDLLPTPLSDPDYAAALGDTLTWHPGVPT</sequence>
<gene>
    <name evidence="5" type="ORF">GCM10010211_44190</name>
</gene>
<dbReference type="EMBL" id="BMRP01000015">
    <property type="protein sequence ID" value="GGU73426.1"/>
    <property type="molecule type" value="Genomic_DNA"/>
</dbReference>
<dbReference type="PANTHER" id="PTHR10909:SF382">
    <property type="entry name" value="ACYL-COENZYME A OXIDASE"/>
    <property type="match status" value="1"/>
</dbReference>